<evidence type="ECO:0000313" key="3">
    <source>
        <dbReference type="Proteomes" id="UP000295444"/>
    </source>
</evidence>
<keyword evidence="1" id="KW-0732">Signal</keyword>
<sequence>MISYNTKSVVLVACLVLTGFLGFAGCKAATHQTYDATLTYKVVPDDSSRYRTTHFLLHRVPGHEPTPIKPADVEFLPRDQAPPGTAEGVLLRCQVHQERDTMNVAAADASETFGPCAKV</sequence>
<evidence type="ECO:0000256" key="1">
    <source>
        <dbReference type="SAM" id="SignalP"/>
    </source>
</evidence>
<organism evidence="2 3">
    <name type="scientific">Labedaea rhizosphaerae</name>
    <dbReference type="NCBI Taxonomy" id="598644"/>
    <lineage>
        <taxon>Bacteria</taxon>
        <taxon>Bacillati</taxon>
        <taxon>Actinomycetota</taxon>
        <taxon>Actinomycetes</taxon>
        <taxon>Pseudonocardiales</taxon>
        <taxon>Pseudonocardiaceae</taxon>
        <taxon>Labedaea</taxon>
    </lineage>
</organism>
<keyword evidence="3" id="KW-1185">Reference proteome</keyword>
<evidence type="ECO:0000313" key="2">
    <source>
        <dbReference type="EMBL" id="TDQ05411.1"/>
    </source>
</evidence>
<evidence type="ECO:0008006" key="4">
    <source>
        <dbReference type="Google" id="ProtNLM"/>
    </source>
</evidence>
<name>A0A4R6SNC5_LABRH</name>
<dbReference type="Proteomes" id="UP000295444">
    <property type="component" value="Unassembled WGS sequence"/>
</dbReference>
<comment type="caution">
    <text evidence="2">The sequence shown here is derived from an EMBL/GenBank/DDBJ whole genome shotgun (WGS) entry which is preliminary data.</text>
</comment>
<dbReference type="EMBL" id="SNXZ01000001">
    <property type="protein sequence ID" value="TDQ05411.1"/>
    <property type="molecule type" value="Genomic_DNA"/>
</dbReference>
<protein>
    <recommendedName>
        <fullName evidence="4">Lipoprotein</fullName>
    </recommendedName>
</protein>
<dbReference type="AlphaFoldDB" id="A0A4R6SNC5"/>
<gene>
    <name evidence="2" type="ORF">EV186_1011381</name>
</gene>
<feature type="signal peptide" evidence="1">
    <location>
        <begin position="1"/>
        <end position="24"/>
    </location>
</feature>
<dbReference type="PROSITE" id="PS51257">
    <property type="entry name" value="PROKAR_LIPOPROTEIN"/>
    <property type="match status" value="1"/>
</dbReference>
<proteinExistence type="predicted"/>
<feature type="chain" id="PRO_5039105665" description="Lipoprotein" evidence="1">
    <location>
        <begin position="25"/>
        <end position="119"/>
    </location>
</feature>
<accession>A0A4R6SNC5</accession>
<reference evidence="2 3" key="1">
    <citation type="submission" date="2019-03" db="EMBL/GenBank/DDBJ databases">
        <title>Genomic Encyclopedia of Type Strains, Phase IV (KMG-IV): sequencing the most valuable type-strain genomes for metagenomic binning, comparative biology and taxonomic classification.</title>
        <authorList>
            <person name="Goeker M."/>
        </authorList>
    </citation>
    <scope>NUCLEOTIDE SEQUENCE [LARGE SCALE GENOMIC DNA]</scope>
    <source>
        <strain evidence="2 3">DSM 45361</strain>
    </source>
</reference>